<feature type="region of interest" description="Disordered" evidence="9">
    <location>
        <begin position="83"/>
        <end position="200"/>
    </location>
</feature>
<keyword evidence="7" id="KW-0804">Transcription</keyword>
<evidence type="ECO:0000256" key="9">
    <source>
        <dbReference type="SAM" id="MobiDB-lite"/>
    </source>
</evidence>
<sequence length="862" mass="96131">MAPQSSESKPMYQKDEKALCFHGELLYEAKVLEIKRQDPKDKNSHYEYYVHYKGWKNTWDDWVSQDRLRKLTDDNRELAANLRREAVAQNAPKPVTKSLGKTRRGQGSELGSGRGSEERTSSIPTGGARGSKRARDNDIEKVGGPYQFPTPWNHISGILDEASDQDDVGPPVLTKPRRPIKTTLTVKPEGMAKDKAQDSVPNKRLDLSSFIHVPRKAAVKASGVLSSAGSMGPPASGLQTRARKPKEYKGSAKQLSSEDNIMTPALKRAKRAENPSITKPNDEKRIPESFPSTFMSPSPLNQGPQKGSPSITTSTVKSSHGNVSKRRRVGTSRDNSASTSTRRRTMADPHARDEAYWTAERQQQMQTELVDEILARPAPPDEPEQFSKNTARQRDKQHFAPLIGSTTMQEKAMIEDELGEAGNFNKKLFYQGVAPDRLHEIAVVDADPLVIDPPGSGGPFDALKFPDRLVQQLNRDDADTLIGWDETALLKIPKKLMEELHPHILAKMPFNVLLKLPFTIQEKLPNNHPFFGEQSRREEEAAAARSAAPRPARVLRSSTPATSSNANPPPMGNSVLQSTNARSTMSTMSQSSIFQPLVGDENLPPGGLLESAGNTPPTTFVNDQLEDEGPCTTCAAMGINCNRQKPICHCRTQLFDRDGNFITPGLDIFTYTGTSLQEENYQNRPSIRISIPDHLKNLLVDDWENVTKSLLLVPLPSQAPANFILDEYFNEEKTNRRLGSVEADILEEFCVGLKTYFEKAIGKILLYRFERSQLNDVRKLWESGKYKEWDGKGPGDCYGAEHLTRMIVNLPEIIAQTNMDAESVSRLKSELSKFSTWLSRNSGRFFCAKYEKPSAEYIESAR</sequence>
<keyword evidence="5" id="KW-0156">Chromatin regulator</keyword>
<dbReference type="GO" id="GO:0006338">
    <property type="term" value="P:chromatin remodeling"/>
    <property type="evidence" value="ECO:0007669"/>
    <property type="project" value="UniProtKB-ARBA"/>
</dbReference>
<feature type="compositionally biased region" description="Polar residues" evidence="9">
    <location>
        <begin position="574"/>
        <end position="594"/>
    </location>
</feature>
<feature type="compositionally biased region" description="Low complexity" evidence="9">
    <location>
        <begin position="226"/>
        <end position="237"/>
    </location>
</feature>
<organism evidence="11 12">
    <name type="scientific">Exophiala aquamarina CBS 119918</name>
    <dbReference type="NCBI Taxonomy" id="1182545"/>
    <lineage>
        <taxon>Eukaryota</taxon>
        <taxon>Fungi</taxon>
        <taxon>Dikarya</taxon>
        <taxon>Ascomycota</taxon>
        <taxon>Pezizomycotina</taxon>
        <taxon>Eurotiomycetes</taxon>
        <taxon>Chaetothyriomycetidae</taxon>
        <taxon>Chaetothyriales</taxon>
        <taxon>Herpotrichiellaceae</taxon>
        <taxon>Exophiala</taxon>
    </lineage>
</organism>
<dbReference type="Gene3D" id="1.10.274.30">
    <property type="entry name" value="MRG domain"/>
    <property type="match status" value="1"/>
</dbReference>
<evidence type="ECO:0000256" key="3">
    <source>
        <dbReference type="ARBA" id="ARBA00011353"/>
    </source>
</evidence>
<protein>
    <recommendedName>
        <fullName evidence="4">Chromatin modification-related protein EAF3</fullName>
    </recommendedName>
</protein>
<comment type="subunit">
    <text evidence="3">Component of the NuA4 histone acetyltransferase complex.</text>
</comment>
<dbReference type="STRING" id="1182545.A0A072PCU4"/>
<feature type="region of interest" description="Disordered" evidence="9">
    <location>
        <begin position="224"/>
        <end position="351"/>
    </location>
</feature>
<dbReference type="SMART" id="SM00298">
    <property type="entry name" value="CHROMO"/>
    <property type="match status" value="1"/>
</dbReference>
<dbReference type="EMBL" id="AMGV01000004">
    <property type="protein sequence ID" value="KEF57602.1"/>
    <property type="molecule type" value="Genomic_DNA"/>
</dbReference>
<evidence type="ECO:0000259" key="10">
    <source>
        <dbReference type="SMART" id="SM00298"/>
    </source>
</evidence>
<dbReference type="InterPro" id="IPR038217">
    <property type="entry name" value="MRG_C_sf"/>
</dbReference>
<proteinExistence type="inferred from homology"/>
<feature type="domain" description="Chromo" evidence="10">
    <location>
        <begin position="26"/>
        <end position="86"/>
    </location>
</feature>
<reference evidence="11 12" key="1">
    <citation type="submission" date="2013-03" db="EMBL/GenBank/DDBJ databases">
        <title>The Genome Sequence of Exophiala aquamarina CBS 119918.</title>
        <authorList>
            <consortium name="The Broad Institute Genomics Platform"/>
            <person name="Cuomo C."/>
            <person name="de Hoog S."/>
            <person name="Gorbushina A."/>
            <person name="Walker B."/>
            <person name="Young S.K."/>
            <person name="Zeng Q."/>
            <person name="Gargeya S."/>
            <person name="Fitzgerald M."/>
            <person name="Haas B."/>
            <person name="Abouelleil A."/>
            <person name="Allen A.W."/>
            <person name="Alvarado L."/>
            <person name="Arachchi H.M."/>
            <person name="Berlin A.M."/>
            <person name="Chapman S.B."/>
            <person name="Gainer-Dewar J."/>
            <person name="Goldberg J."/>
            <person name="Griggs A."/>
            <person name="Gujja S."/>
            <person name="Hansen M."/>
            <person name="Howarth C."/>
            <person name="Imamovic A."/>
            <person name="Ireland A."/>
            <person name="Larimer J."/>
            <person name="McCowan C."/>
            <person name="Murphy C."/>
            <person name="Pearson M."/>
            <person name="Poon T.W."/>
            <person name="Priest M."/>
            <person name="Roberts A."/>
            <person name="Saif S."/>
            <person name="Shea T."/>
            <person name="Sisk P."/>
            <person name="Sykes S."/>
            <person name="Wortman J."/>
            <person name="Nusbaum C."/>
            <person name="Birren B."/>
        </authorList>
    </citation>
    <scope>NUCLEOTIDE SEQUENCE [LARGE SCALE GENOMIC DNA]</scope>
    <source>
        <strain evidence="11 12">CBS 119918</strain>
    </source>
</reference>
<feature type="compositionally biased region" description="Low complexity" evidence="9">
    <location>
        <begin position="543"/>
        <end position="552"/>
    </location>
</feature>
<evidence type="ECO:0000313" key="12">
    <source>
        <dbReference type="Proteomes" id="UP000027920"/>
    </source>
</evidence>
<keyword evidence="8" id="KW-0539">Nucleus</keyword>
<dbReference type="InterPro" id="IPR016197">
    <property type="entry name" value="Chromo-like_dom_sf"/>
</dbReference>
<evidence type="ECO:0000256" key="8">
    <source>
        <dbReference type="ARBA" id="ARBA00023242"/>
    </source>
</evidence>
<evidence type="ECO:0000256" key="4">
    <source>
        <dbReference type="ARBA" id="ARBA00018505"/>
    </source>
</evidence>
<evidence type="ECO:0000256" key="2">
    <source>
        <dbReference type="ARBA" id="ARBA00009093"/>
    </source>
</evidence>
<comment type="subcellular location">
    <subcellularLocation>
        <location evidence="1">Nucleus</location>
    </subcellularLocation>
</comment>
<dbReference type="GO" id="GO:0006355">
    <property type="term" value="P:regulation of DNA-templated transcription"/>
    <property type="evidence" value="ECO:0007669"/>
    <property type="project" value="InterPro"/>
</dbReference>
<dbReference type="InterPro" id="IPR053820">
    <property type="entry name" value="MSL3_chromo-like"/>
</dbReference>
<dbReference type="Pfam" id="PF22732">
    <property type="entry name" value="MSL3_chromo-like"/>
    <property type="match status" value="1"/>
</dbReference>
<dbReference type="InterPro" id="IPR008676">
    <property type="entry name" value="MRG"/>
</dbReference>
<keyword evidence="12" id="KW-1185">Reference proteome</keyword>
<comment type="similarity">
    <text evidence="2">Belongs to the MRG family.</text>
</comment>
<dbReference type="SUPFAM" id="SSF54160">
    <property type="entry name" value="Chromo domain-like"/>
    <property type="match status" value="1"/>
</dbReference>
<comment type="caution">
    <text evidence="11">The sequence shown here is derived from an EMBL/GenBank/DDBJ whole genome shotgun (WGS) entry which is preliminary data.</text>
</comment>
<dbReference type="Proteomes" id="UP000027920">
    <property type="component" value="Unassembled WGS sequence"/>
</dbReference>
<dbReference type="GO" id="GO:0032221">
    <property type="term" value="C:Rpd3S complex"/>
    <property type="evidence" value="ECO:0007669"/>
    <property type="project" value="TreeGrafter"/>
</dbReference>
<dbReference type="GO" id="GO:0035267">
    <property type="term" value="C:NuA4 histone acetyltransferase complex"/>
    <property type="evidence" value="ECO:0007669"/>
    <property type="project" value="TreeGrafter"/>
</dbReference>
<dbReference type="InterPro" id="IPR000953">
    <property type="entry name" value="Chromo/chromo_shadow_dom"/>
</dbReference>
<evidence type="ECO:0000313" key="11">
    <source>
        <dbReference type="EMBL" id="KEF57602.1"/>
    </source>
</evidence>
<feature type="compositionally biased region" description="Polar residues" evidence="9">
    <location>
        <begin position="556"/>
        <end position="566"/>
    </location>
</feature>
<evidence type="ECO:0000256" key="7">
    <source>
        <dbReference type="ARBA" id="ARBA00023163"/>
    </source>
</evidence>
<gene>
    <name evidence="11" type="ORF">A1O9_05520</name>
</gene>
<keyword evidence="6" id="KW-0805">Transcription regulation</keyword>
<dbReference type="Gene3D" id="2.30.30.140">
    <property type="match status" value="1"/>
</dbReference>
<dbReference type="PANTHER" id="PTHR10880:SF15">
    <property type="entry name" value="MSL COMPLEX SUBUNIT 3"/>
    <property type="match status" value="1"/>
</dbReference>
<dbReference type="AlphaFoldDB" id="A0A072PCU4"/>
<dbReference type="OrthoDB" id="124855at2759"/>
<dbReference type="PANTHER" id="PTHR10880">
    <property type="entry name" value="MORTALITY FACTOR 4-LIKE PROTEIN"/>
    <property type="match status" value="1"/>
</dbReference>
<dbReference type="InterPro" id="IPR026541">
    <property type="entry name" value="MRG_dom"/>
</dbReference>
<evidence type="ECO:0000256" key="5">
    <source>
        <dbReference type="ARBA" id="ARBA00022853"/>
    </source>
</evidence>
<accession>A0A072PCU4</accession>
<evidence type="ECO:0000256" key="6">
    <source>
        <dbReference type="ARBA" id="ARBA00023015"/>
    </source>
</evidence>
<dbReference type="VEuPathDB" id="FungiDB:A1O9_05520"/>
<feature type="compositionally biased region" description="Polar residues" evidence="9">
    <location>
        <begin position="290"/>
        <end position="322"/>
    </location>
</feature>
<name>A0A072PCU4_9EURO</name>
<dbReference type="HOGENOM" id="CLU_016499_0_0_1"/>
<feature type="compositionally biased region" description="Basic and acidic residues" evidence="9">
    <location>
        <begin position="190"/>
        <end position="200"/>
    </location>
</feature>
<dbReference type="CDD" id="cd18983">
    <property type="entry name" value="CBD_MSL3_like"/>
    <property type="match status" value="1"/>
</dbReference>
<dbReference type="GeneID" id="25280445"/>
<dbReference type="Pfam" id="PF05712">
    <property type="entry name" value="MRG"/>
    <property type="match status" value="1"/>
</dbReference>
<evidence type="ECO:0000256" key="1">
    <source>
        <dbReference type="ARBA" id="ARBA00004123"/>
    </source>
</evidence>
<feature type="region of interest" description="Disordered" evidence="9">
    <location>
        <begin position="527"/>
        <end position="618"/>
    </location>
</feature>
<dbReference type="RefSeq" id="XP_013260192.1">
    <property type="nucleotide sequence ID" value="XM_013404738.1"/>
</dbReference>
<dbReference type="PROSITE" id="PS51640">
    <property type="entry name" value="MRG"/>
    <property type="match status" value="1"/>
</dbReference>